<dbReference type="PANTHER" id="PTHR12132:SF1">
    <property type="entry name" value="DNA REPAIR PROTEIN RAD52 HOMOLOG"/>
    <property type="match status" value="1"/>
</dbReference>
<evidence type="ECO:0008006" key="8">
    <source>
        <dbReference type="Google" id="ProtNLM"/>
    </source>
</evidence>
<dbReference type="GO" id="GO:0006312">
    <property type="term" value="P:mitotic recombination"/>
    <property type="evidence" value="ECO:0007669"/>
    <property type="project" value="TreeGrafter"/>
</dbReference>
<dbReference type="KEGG" id="pect:BN1012_Phect845"/>
<dbReference type="EMBL" id="HG966617">
    <property type="protein sequence ID" value="CDO59059.1"/>
    <property type="molecule type" value="Genomic_DNA"/>
</dbReference>
<accession>X5ME58</accession>
<keyword evidence="2" id="KW-0227">DNA damage</keyword>
<dbReference type="InterPro" id="IPR042525">
    <property type="entry name" value="Rad52_Rad59_Rad22_sf"/>
</dbReference>
<dbReference type="RefSeq" id="WP_052535230.1">
    <property type="nucleotide sequence ID" value="NZ_HG966617.1"/>
</dbReference>
<dbReference type="Pfam" id="PF06147">
    <property type="entry name" value="DUF968"/>
    <property type="match status" value="1"/>
</dbReference>
<keyword evidence="4" id="KW-0234">DNA repair</keyword>
<evidence type="ECO:0000313" key="6">
    <source>
        <dbReference type="EMBL" id="CDO59059.1"/>
    </source>
</evidence>
<dbReference type="InterPro" id="IPR010373">
    <property type="entry name" value="DUF968"/>
</dbReference>
<dbReference type="Gene3D" id="3.30.390.80">
    <property type="entry name" value="DNA repair protein Rad52/59/22"/>
    <property type="match status" value="1"/>
</dbReference>
<feature type="compositionally biased region" description="Basic and acidic residues" evidence="5">
    <location>
        <begin position="415"/>
        <end position="430"/>
    </location>
</feature>
<dbReference type="Proteomes" id="UP000032160">
    <property type="component" value="Chromosome I"/>
</dbReference>
<protein>
    <recommendedName>
        <fullName evidence="8">DUF968 domain-containing protein</fullName>
    </recommendedName>
</protein>
<evidence type="ECO:0000313" key="7">
    <source>
        <dbReference type="Proteomes" id="UP000032160"/>
    </source>
</evidence>
<feature type="compositionally biased region" description="Basic and acidic residues" evidence="5">
    <location>
        <begin position="247"/>
        <end position="264"/>
    </location>
</feature>
<name>X5ME58_9HYPH</name>
<feature type="compositionally biased region" description="Basic and acidic residues" evidence="5">
    <location>
        <begin position="291"/>
        <end position="300"/>
    </location>
</feature>
<sequence>MGFSRNQIKSLVAPLKAKTVKVRYEDNIRLAYLEGWHVIKEANRVFGFDGWDRRTLTLEQVQVLRRDPLWHATYQAKVQVIVKTNTRDILREGVGVGHGHHTDQPRARDMALKAAETDATKRALSTFGNQFGLALYDPELADIDGCIDDRQGQNWVLVNHDGMALGRFDLPGEFCGAYRSHLNAMDSYKTAIRLWALNYPELARLMREVPSLKNQAGMHYGEILQRTYQRKIANWLQVADPPVQDPNQRKPEEELAQAKDRSDTEITSPTSTAGRTPKEEDKPANGKKHRETSNRIDKSKLHIGVPRRVRDKAHLKKIAALSCLVCGRRPSQAHHLTYAQHRGLGQKVSDEFTVPLCAIHHRALHDVGNEEKWWAQHSIDPLPIALGFWQAHKTGEVLPQTNTNPNGSVESAPPNRDRSVAQSDAVHEESSGSTQIVLTPPSP</sequence>
<dbReference type="AlphaFoldDB" id="X5ME58"/>
<dbReference type="GO" id="GO:0000724">
    <property type="term" value="P:double-strand break repair via homologous recombination"/>
    <property type="evidence" value="ECO:0007669"/>
    <property type="project" value="TreeGrafter"/>
</dbReference>
<feature type="compositionally biased region" description="Polar residues" evidence="5">
    <location>
        <begin position="399"/>
        <end position="409"/>
    </location>
</feature>
<dbReference type="Pfam" id="PF04098">
    <property type="entry name" value="Rad52_Rad22"/>
    <property type="match status" value="1"/>
</dbReference>
<dbReference type="SUPFAM" id="SSF54768">
    <property type="entry name" value="dsRNA-binding domain-like"/>
    <property type="match status" value="1"/>
</dbReference>
<gene>
    <name evidence="6" type="ORF">BN1012_Phect845</name>
</gene>
<evidence type="ECO:0000256" key="2">
    <source>
        <dbReference type="ARBA" id="ARBA00022763"/>
    </source>
</evidence>
<evidence type="ECO:0000256" key="4">
    <source>
        <dbReference type="ARBA" id="ARBA00023204"/>
    </source>
</evidence>
<feature type="compositionally biased region" description="Polar residues" evidence="5">
    <location>
        <begin position="265"/>
        <end position="274"/>
    </location>
</feature>
<dbReference type="PANTHER" id="PTHR12132">
    <property type="entry name" value="DNA REPAIR AND RECOMBINATION PROTEIN RAD52, RAD59"/>
    <property type="match status" value="1"/>
</dbReference>
<dbReference type="OrthoDB" id="149299at2"/>
<dbReference type="InterPro" id="IPR041247">
    <property type="entry name" value="Rad52_fam"/>
</dbReference>
<feature type="region of interest" description="Disordered" evidence="5">
    <location>
        <begin position="240"/>
        <end position="302"/>
    </location>
</feature>
<reference evidence="6 7" key="1">
    <citation type="journal article" date="2014" name="Front. Genet.">
        <title>Genome and metabolic network of "Candidatus Phaeomarinobacter ectocarpi" Ec32, a new candidate genus of Alphaproteobacteria frequently associated with brown algae.</title>
        <authorList>
            <person name="Dittami S.M."/>
            <person name="Barbeyron T."/>
            <person name="Boyen C."/>
            <person name="Cambefort J."/>
            <person name="Collet G."/>
            <person name="Delage L."/>
            <person name="Gobet A."/>
            <person name="Groisillier A."/>
            <person name="Leblanc C."/>
            <person name="Michel G."/>
            <person name="Scornet D."/>
            <person name="Siegel A."/>
            <person name="Tapia J.E."/>
            <person name="Tonon T."/>
        </authorList>
    </citation>
    <scope>NUCLEOTIDE SEQUENCE [LARGE SCALE GENOMIC DNA]</scope>
    <source>
        <strain evidence="6 7">Ec32</strain>
    </source>
</reference>
<dbReference type="Gene3D" id="3.30.40.190">
    <property type="match status" value="1"/>
</dbReference>
<dbReference type="STRING" id="1458461.BN1012_Phect845"/>
<evidence type="ECO:0000256" key="1">
    <source>
        <dbReference type="ARBA" id="ARBA00006638"/>
    </source>
</evidence>
<feature type="region of interest" description="Disordered" evidence="5">
    <location>
        <begin position="397"/>
        <end position="443"/>
    </location>
</feature>
<dbReference type="InterPro" id="IPR007232">
    <property type="entry name" value="Rad52_Rad59_Rad22"/>
</dbReference>
<evidence type="ECO:0000256" key="3">
    <source>
        <dbReference type="ARBA" id="ARBA00023172"/>
    </source>
</evidence>
<dbReference type="GO" id="GO:0045002">
    <property type="term" value="P:double-strand break repair via single-strand annealing"/>
    <property type="evidence" value="ECO:0007669"/>
    <property type="project" value="TreeGrafter"/>
</dbReference>
<proteinExistence type="inferred from homology"/>
<comment type="similarity">
    <text evidence="1">Belongs to the RAD52 family.</text>
</comment>
<organism evidence="6 7">
    <name type="scientific">Candidatus Phaeomarinibacter ectocarpi</name>
    <dbReference type="NCBI Taxonomy" id="1458461"/>
    <lineage>
        <taxon>Bacteria</taxon>
        <taxon>Pseudomonadati</taxon>
        <taxon>Pseudomonadota</taxon>
        <taxon>Alphaproteobacteria</taxon>
        <taxon>Hyphomicrobiales</taxon>
        <taxon>Parvibaculaceae</taxon>
        <taxon>Candidatus Phaeomarinibacter</taxon>
    </lineage>
</organism>
<keyword evidence="7" id="KW-1185">Reference proteome</keyword>
<evidence type="ECO:0000256" key="5">
    <source>
        <dbReference type="SAM" id="MobiDB-lite"/>
    </source>
</evidence>
<keyword evidence="3" id="KW-0233">DNA recombination</keyword>
<dbReference type="HOGENOM" id="CLU_741406_0_0_5"/>